<dbReference type="InterPro" id="IPR030564">
    <property type="entry name" value="Myotubularin"/>
</dbReference>
<dbReference type="InterPro" id="IPR029021">
    <property type="entry name" value="Prot-tyrosine_phosphatase-like"/>
</dbReference>
<sequence length="113" mass="13001">LQKATYNIATNDIFFRLCATYPKSVIVPKDITDDELRRACAARNNARFPAAVWCYARNESVLLRSSQPCCGIFNYRFPLDEKLLECARKAVNGSKFVTEIWVGWYLCHSFLII</sequence>
<comment type="similarity">
    <text evidence="1">Belongs to the protein-tyrosine phosphatase family. Non-receptor class myotubularin subfamily.</text>
</comment>
<name>A0A0R3QBM1_9BILA</name>
<dbReference type="AlphaFoldDB" id="A0A0R3QBM1"/>
<dbReference type="GO" id="GO:0106018">
    <property type="term" value="F:phosphatidylinositol-3,5-bisphosphate phosphatase activity"/>
    <property type="evidence" value="ECO:0007669"/>
    <property type="project" value="TreeGrafter"/>
</dbReference>
<dbReference type="GO" id="GO:0005737">
    <property type="term" value="C:cytoplasm"/>
    <property type="evidence" value="ECO:0007669"/>
    <property type="project" value="TreeGrafter"/>
</dbReference>
<feature type="domain" description="Myotubularin phosphatase" evidence="2">
    <location>
        <begin position="1"/>
        <end position="113"/>
    </location>
</feature>
<evidence type="ECO:0000256" key="1">
    <source>
        <dbReference type="ARBA" id="ARBA00007471"/>
    </source>
</evidence>
<proteinExistence type="inferred from homology"/>
<evidence type="ECO:0000259" key="2">
    <source>
        <dbReference type="PROSITE" id="PS51339"/>
    </source>
</evidence>
<dbReference type="GO" id="GO:0004438">
    <property type="term" value="F:phosphatidylinositol-3-phosphate phosphatase activity"/>
    <property type="evidence" value="ECO:0007669"/>
    <property type="project" value="TreeGrafter"/>
</dbReference>
<reference evidence="3" key="1">
    <citation type="submission" date="2017-02" db="UniProtKB">
        <authorList>
            <consortium name="WormBaseParasite"/>
        </authorList>
    </citation>
    <scope>IDENTIFICATION</scope>
</reference>
<protein>
    <submittedName>
        <fullName evidence="3">Myotubularin phosphatase domain-containing protein</fullName>
    </submittedName>
</protein>
<evidence type="ECO:0000313" key="3">
    <source>
        <dbReference type="WBParaSite" id="BTMF_0000374901-mRNA-1"/>
    </source>
</evidence>
<dbReference type="SUPFAM" id="SSF52799">
    <property type="entry name" value="(Phosphotyrosine protein) phosphatases II"/>
    <property type="match status" value="1"/>
</dbReference>
<dbReference type="PANTHER" id="PTHR10807">
    <property type="entry name" value="MYOTUBULARIN-RELATED"/>
    <property type="match status" value="1"/>
</dbReference>
<dbReference type="GO" id="GO:0046856">
    <property type="term" value="P:phosphatidylinositol dephosphorylation"/>
    <property type="evidence" value="ECO:0007669"/>
    <property type="project" value="TreeGrafter"/>
</dbReference>
<organism evidence="3">
    <name type="scientific">Brugia timori</name>
    <dbReference type="NCBI Taxonomy" id="42155"/>
    <lineage>
        <taxon>Eukaryota</taxon>
        <taxon>Metazoa</taxon>
        <taxon>Ecdysozoa</taxon>
        <taxon>Nematoda</taxon>
        <taxon>Chromadorea</taxon>
        <taxon>Rhabditida</taxon>
        <taxon>Spirurina</taxon>
        <taxon>Spiruromorpha</taxon>
        <taxon>Filarioidea</taxon>
        <taxon>Onchocercidae</taxon>
        <taxon>Brugia</taxon>
    </lineage>
</organism>
<dbReference type="PROSITE" id="PS51339">
    <property type="entry name" value="PPASE_MYOTUBULARIN"/>
    <property type="match status" value="1"/>
</dbReference>
<dbReference type="Pfam" id="PF06602">
    <property type="entry name" value="Myotub-related"/>
    <property type="match status" value="1"/>
</dbReference>
<dbReference type="STRING" id="42155.A0A0R3QBM1"/>
<dbReference type="InterPro" id="IPR010569">
    <property type="entry name" value="Myotubularin-like_Pase_dom"/>
</dbReference>
<dbReference type="PANTHER" id="PTHR10807:SF129">
    <property type="entry name" value="MYOTUBULARIN-RELATED PROTEIN 3"/>
    <property type="match status" value="1"/>
</dbReference>
<accession>A0A0R3QBM1</accession>
<dbReference type="WBParaSite" id="BTMF_0000374901-mRNA-1">
    <property type="protein sequence ID" value="BTMF_0000374901-mRNA-1"/>
    <property type="gene ID" value="BTMF_0000374901"/>
</dbReference>